<dbReference type="GeneID" id="95523086"/>
<evidence type="ECO:0000313" key="2">
    <source>
        <dbReference type="Proteomes" id="UP000252698"/>
    </source>
</evidence>
<organism evidence="1 2">
    <name type="scientific">Streptomyces atratus</name>
    <dbReference type="NCBI Taxonomy" id="1893"/>
    <lineage>
        <taxon>Bacteria</taxon>
        <taxon>Bacillati</taxon>
        <taxon>Actinomycetota</taxon>
        <taxon>Actinomycetes</taxon>
        <taxon>Kitasatosporales</taxon>
        <taxon>Streptomycetaceae</taxon>
        <taxon>Streptomyces</taxon>
    </lineage>
</organism>
<proteinExistence type="predicted"/>
<sequence>MNHSENVDQDAVLRARTMLLGSGGLSVEQEIDAYRVLAEVSPLTYMPKLSKALVSFGYAPEFRDRPDIQLALHTEAVAAARRIGAQEPKRTELLIDALTPYQRLLYTAGRRTEGYAICEEMAEAGRQGFERGQVPSPVYGHGRLAAVLAEDGRHREAAEICGRIVGAARSEEPSDVSFWTAVEWAAELDAAGLHDAALDAFADMVDACRRKLDAGSTSPAILTWELVRHSQMLDAAGRRAGAGAARKEALGLLADLGETGERKSWSNILSWWTMLLGLSGRAEEPAASARTPAPPFGSTLWSGDTRQAYFEGLPALEEETARLTEAAAADPRRHLPVLIATHRRMTIRSALHQENRTHRILKPLRPVFDEGVALARRLDGLGAQEGRALLARALTDRSMLLLAAKQYGEAHDDFLVVTTLLD</sequence>
<evidence type="ECO:0008006" key="3">
    <source>
        <dbReference type="Google" id="ProtNLM"/>
    </source>
</evidence>
<dbReference type="EMBL" id="CP027306">
    <property type="protein sequence ID" value="AXE80891.1"/>
    <property type="molecule type" value="Genomic_DNA"/>
</dbReference>
<dbReference type="Proteomes" id="UP000252698">
    <property type="component" value="Chromosome"/>
</dbReference>
<evidence type="ECO:0000313" key="1">
    <source>
        <dbReference type="EMBL" id="AXE80891.1"/>
    </source>
</evidence>
<dbReference type="RefSeq" id="WP_114247305.1">
    <property type="nucleotide sequence ID" value="NZ_CP027306.1"/>
</dbReference>
<dbReference type="KEGG" id="sata:C5746_32455"/>
<gene>
    <name evidence="1" type="ORF">C5746_32455</name>
</gene>
<name>A0A2Z5JKE6_STRAR</name>
<accession>A0A2Z5JKE6</accession>
<reference evidence="1 2" key="1">
    <citation type="journal article" date="2018" name="Front. Microbiol.">
        <title>Genome Sequencing of Streptomyces atratus SCSIOZH16 and Activation Production of Nocardamine via Metabolic Engineering.</title>
        <authorList>
            <person name="Li Y."/>
            <person name="Zhang C."/>
            <person name="Liu C."/>
            <person name="Ju J."/>
            <person name="Ma J."/>
        </authorList>
    </citation>
    <scope>NUCLEOTIDE SEQUENCE [LARGE SCALE GENOMIC DNA]</scope>
    <source>
        <strain evidence="1 2">SCSIO_ZH16</strain>
    </source>
</reference>
<protein>
    <recommendedName>
        <fullName evidence="3">Tetratricopeptide repeat-containing protein</fullName>
    </recommendedName>
</protein>
<dbReference type="AlphaFoldDB" id="A0A2Z5JKE6"/>